<feature type="signal peptide" evidence="1">
    <location>
        <begin position="1"/>
        <end position="22"/>
    </location>
</feature>
<keyword evidence="3" id="KW-1185">Reference proteome</keyword>
<accession>A0A0E0A7K2</accession>
<dbReference type="Gramene" id="OGLUM06G10010.1">
    <property type="protein sequence ID" value="OGLUM06G10010.1"/>
    <property type="gene ID" value="OGLUM06G10010"/>
</dbReference>
<evidence type="ECO:0000313" key="3">
    <source>
        <dbReference type="Proteomes" id="UP000026961"/>
    </source>
</evidence>
<evidence type="ECO:0000256" key="1">
    <source>
        <dbReference type="SAM" id="SignalP"/>
    </source>
</evidence>
<dbReference type="Proteomes" id="UP000026961">
    <property type="component" value="Chromosome 6"/>
</dbReference>
<dbReference type="HOGENOM" id="CLU_2444578_0_0_1"/>
<name>A0A0E0A7K2_9ORYZ</name>
<protein>
    <submittedName>
        <fullName evidence="2">Uncharacterized protein</fullName>
    </submittedName>
</protein>
<dbReference type="AlphaFoldDB" id="A0A0E0A7K2"/>
<evidence type="ECO:0000313" key="2">
    <source>
        <dbReference type="EnsemblPlants" id="OGLUM06G10010.1"/>
    </source>
</evidence>
<feature type="chain" id="PRO_5002353440" evidence="1">
    <location>
        <begin position="23"/>
        <end position="93"/>
    </location>
</feature>
<reference evidence="2" key="1">
    <citation type="submission" date="2015-04" db="UniProtKB">
        <authorList>
            <consortium name="EnsemblPlants"/>
        </authorList>
    </citation>
    <scope>IDENTIFICATION</scope>
</reference>
<proteinExistence type="predicted"/>
<dbReference type="EnsemblPlants" id="OGLUM06G10010.1">
    <property type="protein sequence ID" value="OGLUM06G10010.1"/>
    <property type="gene ID" value="OGLUM06G10010"/>
</dbReference>
<organism evidence="2">
    <name type="scientific">Oryza glumipatula</name>
    <dbReference type="NCBI Taxonomy" id="40148"/>
    <lineage>
        <taxon>Eukaryota</taxon>
        <taxon>Viridiplantae</taxon>
        <taxon>Streptophyta</taxon>
        <taxon>Embryophyta</taxon>
        <taxon>Tracheophyta</taxon>
        <taxon>Spermatophyta</taxon>
        <taxon>Magnoliopsida</taxon>
        <taxon>Liliopsida</taxon>
        <taxon>Poales</taxon>
        <taxon>Poaceae</taxon>
        <taxon>BOP clade</taxon>
        <taxon>Oryzoideae</taxon>
        <taxon>Oryzeae</taxon>
        <taxon>Oryzinae</taxon>
        <taxon>Oryza</taxon>
    </lineage>
</organism>
<keyword evidence="1" id="KW-0732">Signal</keyword>
<sequence>MARSAAAAMLMLSLLLLGSSRSWPPVAAAARPLLQGDGGEVVAPPAGGGVGVLVLPSSSPSLRHWLPVLEMKQGASCQTNDPNNVNCPPKPPK</sequence>
<reference evidence="2" key="2">
    <citation type="submission" date="2018-05" db="EMBL/GenBank/DDBJ databases">
        <title>OgluRS3 (Oryza glumaepatula Reference Sequence Version 3).</title>
        <authorList>
            <person name="Zhang J."/>
            <person name="Kudrna D."/>
            <person name="Lee S."/>
            <person name="Talag J."/>
            <person name="Welchert J."/>
            <person name="Wing R.A."/>
        </authorList>
    </citation>
    <scope>NUCLEOTIDE SEQUENCE [LARGE SCALE GENOMIC DNA]</scope>
</reference>
<dbReference type="eggNOG" id="ENOG502R5ED">
    <property type="taxonomic scope" value="Eukaryota"/>
</dbReference>